<evidence type="ECO:0000259" key="1">
    <source>
        <dbReference type="PROSITE" id="PS51736"/>
    </source>
</evidence>
<dbReference type="PANTHER" id="PTHR30461">
    <property type="entry name" value="DNA-INVERTASE FROM LAMBDOID PROPHAGE"/>
    <property type="match status" value="1"/>
</dbReference>
<feature type="domain" description="Resolvase/invertase-type recombinase catalytic" evidence="1">
    <location>
        <begin position="12"/>
        <end position="164"/>
    </location>
</feature>
<reference evidence="3 4" key="1">
    <citation type="submission" date="2018-07" db="EMBL/GenBank/DDBJ databases">
        <title>Genomic Encyclopedia of Type Strains, Phase IV (KMG-IV): sequencing the most valuable type-strain genomes for metagenomic binning, comparative biology and taxonomic classification.</title>
        <authorList>
            <person name="Goeker M."/>
        </authorList>
    </citation>
    <scope>NUCLEOTIDE SEQUENCE [LARGE SCALE GENOMIC DNA]</scope>
    <source>
        <strain evidence="3 4">DSM 26725</strain>
    </source>
</reference>
<sequence length="550" mass="61313">MLHDDHRKRKLRCVIYTRKSTEEGLEQEFNSLDAQREACRAYVMSQQHEGWTLDDTLYDDGGYSGGSLDRPALRQILSLVKAKKIDVIVVYKVDRLTRSLADFAKIVEIMDDAGASFVSVTQAFNTTTSMGRLTLNVLLSFAQFEREVTGERIRDKIAASKKKGMWMGGPVPLGYRVQDRKLLIDEAEAEQVRTLFREYLRLGSMRALGERLEELGIRTRVRVYKSGRTVGGCTFAPGSLQQMLRNKVYRGMMVHKGKAWPGEHEAIIDLELWDAVQALVDKNLSDKNNGVRAASPSLLSGIVFDEHGRRLTPSHATRGPRRYRYYVTPTDLPIDTETPNVRVPAHDLEEAVINRLCDLLRSKSELAAYYPIEQIELIASKASSVAQALGEGSPSDRRKTLQDVIARIIVDQAQISIQLTSDSEIGLLEREAIFSIPAVKIKVGQETKLVVGPDAGTTAPNERLVRLIAEGFIVREKLIAGEALDDIASSRGSTKQWTGRLARLGWLAPEIVEAVVSGTQPETLTRRDLSQSAKLPIAWTEQIYNLGARA</sequence>
<keyword evidence="4" id="KW-1185">Reference proteome</keyword>
<dbReference type="PROSITE" id="PS51737">
    <property type="entry name" value="RECOMBINASE_DNA_BIND"/>
    <property type="match status" value="1"/>
</dbReference>
<dbReference type="CDD" id="cd03768">
    <property type="entry name" value="SR_ResInv"/>
    <property type="match status" value="1"/>
</dbReference>
<dbReference type="OrthoDB" id="7277848at2"/>
<dbReference type="SUPFAM" id="SSF53041">
    <property type="entry name" value="Resolvase-like"/>
    <property type="match status" value="1"/>
</dbReference>
<proteinExistence type="predicted"/>
<dbReference type="Proteomes" id="UP000256310">
    <property type="component" value="Unassembled WGS sequence"/>
</dbReference>
<dbReference type="EMBL" id="QRDP01000004">
    <property type="protein sequence ID" value="RED16717.1"/>
    <property type="molecule type" value="Genomic_DNA"/>
</dbReference>
<feature type="domain" description="Recombinase" evidence="2">
    <location>
        <begin position="172"/>
        <end position="286"/>
    </location>
</feature>
<dbReference type="PANTHER" id="PTHR30461:SF23">
    <property type="entry name" value="DNA RECOMBINASE-RELATED"/>
    <property type="match status" value="1"/>
</dbReference>
<name>A0A3D9FGP0_9SPHN</name>
<protein>
    <submittedName>
        <fullName evidence="3">DNA invertase Pin-like site-specific DNA recombinase</fullName>
    </submittedName>
</protein>
<dbReference type="Gene3D" id="3.40.50.1390">
    <property type="entry name" value="Resolvase, N-terminal catalytic domain"/>
    <property type="match status" value="1"/>
</dbReference>
<dbReference type="Pfam" id="PF00239">
    <property type="entry name" value="Resolvase"/>
    <property type="match status" value="1"/>
</dbReference>
<dbReference type="GO" id="GO:0003677">
    <property type="term" value="F:DNA binding"/>
    <property type="evidence" value="ECO:0007669"/>
    <property type="project" value="InterPro"/>
</dbReference>
<evidence type="ECO:0000313" key="3">
    <source>
        <dbReference type="EMBL" id="RED16717.1"/>
    </source>
</evidence>
<dbReference type="Pfam" id="PF07508">
    <property type="entry name" value="Recombinase"/>
    <property type="match status" value="1"/>
</dbReference>
<dbReference type="InterPro" id="IPR006119">
    <property type="entry name" value="Resolv_N"/>
</dbReference>
<dbReference type="AlphaFoldDB" id="A0A3D9FGP0"/>
<accession>A0A3D9FGP0</accession>
<evidence type="ECO:0000313" key="4">
    <source>
        <dbReference type="Proteomes" id="UP000256310"/>
    </source>
</evidence>
<dbReference type="InterPro" id="IPR050639">
    <property type="entry name" value="SSR_resolvase"/>
</dbReference>
<evidence type="ECO:0000259" key="2">
    <source>
        <dbReference type="PROSITE" id="PS51737"/>
    </source>
</evidence>
<gene>
    <name evidence="3" type="ORF">DFR46_1745</name>
</gene>
<comment type="caution">
    <text evidence="3">The sequence shown here is derived from an EMBL/GenBank/DDBJ whole genome shotgun (WGS) entry which is preliminary data.</text>
</comment>
<dbReference type="InterPro" id="IPR036162">
    <property type="entry name" value="Resolvase-like_N_sf"/>
</dbReference>
<dbReference type="RefSeq" id="WP_116236095.1">
    <property type="nucleotide sequence ID" value="NZ_QRDP01000004.1"/>
</dbReference>
<dbReference type="Gene3D" id="3.90.1750.20">
    <property type="entry name" value="Putative Large Serine Recombinase, Chain B, Domain 2"/>
    <property type="match status" value="1"/>
</dbReference>
<dbReference type="InterPro" id="IPR011109">
    <property type="entry name" value="DNA_bind_recombinase_dom"/>
</dbReference>
<dbReference type="GO" id="GO:0000150">
    <property type="term" value="F:DNA strand exchange activity"/>
    <property type="evidence" value="ECO:0007669"/>
    <property type="project" value="InterPro"/>
</dbReference>
<dbReference type="SMART" id="SM00857">
    <property type="entry name" value="Resolvase"/>
    <property type="match status" value="1"/>
</dbReference>
<organism evidence="3 4">
    <name type="scientific">Parasphingopyxis lamellibrachiae</name>
    <dbReference type="NCBI Taxonomy" id="680125"/>
    <lineage>
        <taxon>Bacteria</taxon>
        <taxon>Pseudomonadati</taxon>
        <taxon>Pseudomonadota</taxon>
        <taxon>Alphaproteobacteria</taxon>
        <taxon>Sphingomonadales</taxon>
        <taxon>Sphingomonadaceae</taxon>
        <taxon>Parasphingopyxis</taxon>
    </lineage>
</organism>
<dbReference type="InterPro" id="IPR038109">
    <property type="entry name" value="DNA_bind_recomb_sf"/>
</dbReference>
<dbReference type="PROSITE" id="PS51736">
    <property type="entry name" value="RECOMBINASES_3"/>
    <property type="match status" value="1"/>
</dbReference>